<dbReference type="Gene3D" id="3.40.50.300">
    <property type="entry name" value="P-loop containing nucleotide triphosphate hydrolases"/>
    <property type="match status" value="1"/>
</dbReference>
<dbReference type="Proteomes" id="UP001595699">
    <property type="component" value="Unassembled WGS sequence"/>
</dbReference>
<evidence type="ECO:0000313" key="2">
    <source>
        <dbReference type="EMBL" id="MFC3759659.1"/>
    </source>
</evidence>
<name>A0ABV7Y5F6_9ACTN</name>
<comment type="caution">
    <text evidence="2">The sequence shown here is derived from an EMBL/GenBank/DDBJ whole genome shotgun (WGS) entry which is preliminary data.</text>
</comment>
<accession>A0ABV7Y5F6</accession>
<dbReference type="Pfam" id="PF07683">
    <property type="entry name" value="CobW_C"/>
    <property type="match status" value="1"/>
</dbReference>
<dbReference type="SUPFAM" id="SSF90002">
    <property type="entry name" value="Hypothetical protein YjiA, C-terminal domain"/>
    <property type="match status" value="1"/>
</dbReference>
<keyword evidence="3" id="KW-1185">Reference proteome</keyword>
<evidence type="ECO:0000313" key="3">
    <source>
        <dbReference type="Proteomes" id="UP001595699"/>
    </source>
</evidence>
<gene>
    <name evidence="2" type="ORF">ACFOUW_02295</name>
</gene>
<dbReference type="PANTHER" id="PTHR43603:SF1">
    <property type="entry name" value="ZINC-REGULATED GTPASE METALLOPROTEIN ACTIVATOR 1"/>
    <property type="match status" value="1"/>
</dbReference>
<dbReference type="Pfam" id="PF02492">
    <property type="entry name" value="cobW"/>
    <property type="match status" value="1"/>
</dbReference>
<dbReference type="PANTHER" id="PTHR43603">
    <property type="entry name" value="COBW DOMAIN-CONTAINING PROTEIN DDB_G0274527"/>
    <property type="match status" value="1"/>
</dbReference>
<protein>
    <submittedName>
        <fullName evidence="2">CobW family GTP-binding protein</fullName>
    </submittedName>
</protein>
<dbReference type="InterPro" id="IPR051927">
    <property type="entry name" value="Zn_Chap_cDPG_Synth"/>
</dbReference>
<dbReference type="InterPro" id="IPR003495">
    <property type="entry name" value="CobW/HypB/UreG_nucleotide-bd"/>
</dbReference>
<evidence type="ECO:0000259" key="1">
    <source>
        <dbReference type="SMART" id="SM00833"/>
    </source>
</evidence>
<dbReference type="RefSeq" id="WP_205121972.1">
    <property type="nucleotide sequence ID" value="NZ_JAFBCM010000001.1"/>
</dbReference>
<proteinExistence type="predicted"/>
<dbReference type="InterPro" id="IPR011629">
    <property type="entry name" value="CobW-like_C"/>
</dbReference>
<dbReference type="InterPro" id="IPR027417">
    <property type="entry name" value="P-loop_NTPase"/>
</dbReference>
<dbReference type="EMBL" id="JBHRZH010000001">
    <property type="protein sequence ID" value="MFC3759659.1"/>
    <property type="molecule type" value="Genomic_DNA"/>
</dbReference>
<reference evidence="3" key="1">
    <citation type="journal article" date="2019" name="Int. J. Syst. Evol. Microbiol.">
        <title>The Global Catalogue of Microorganisms (GCM) 10K type strain sequencing project: providing services to taxonomists for standard genome sequencing and annotation.</title>
        <authorList>
            <consortium name="The Broad Institute Genomics Platform"/>
            <consortium name="The Broad Institute Genome Sequencing Center for Infectious Disease"/>
            <person name="Wu L."/>
            <person name="Ma J."/>
        </authorList>
    </citation>
    <scope>NUCLEOTIDE SEQUENCE [LARGE SCALE GENOMIC DNA]</scope>
    <source>
        <strain evidence="3">CGMCC 4.7241</strain>
    </source>
</reference>
<organism evidence="2 3">
    <name type="scientific">Tenggerimyces flavus</name>
    <dbReference type="NCBI Taxonomy" id="1708749"/>
    <lineage>
        <taxon>Bacteria</taxon>
        <taxon>Bacillati</taxon>
        <taxon>Actinomycetota</taxon>
        <taxon>Actinomycetes</taxon>
        <taxon>Propionibacteriales</taxon>
        <taxon>Nocardioidaceae</taxon>
        <taxon>Tenggerimyces</taxon>
    </lineage>
</organism>
<dbReference type="SMART" id="SM00833">
    <property type="entry name" value="CobW_C"/>
    <property type="match status" value="1"/>
</dbReference>
<feature type="domain" description="CobW C-terminal" evidence="1">
    <location>
        <begin position="232"/>
        <end position="321"/>
    </location>
</feature>
<sequence length="352" mass="38364">MDEVLRQTAASTLLFDVPGTAVLSHDLTLVEAEGTLRRVVYDRDGVVEDVEVPLDHACMGCAVREDIVPTVARLARTNRWQHLVLSLPVAAEPLPVVTGLATAVVDRERVADQVRLQSIVAAVDRRSLEDDLFGDDLLVERGLALSDNDRRGVGETLAHQIEFADHVVLAGTATERATTLLRHLAHNGVRLENVHEVDGSTLLEPAPANRRISAAADPHRIEPTGAEDAHGVWTLDLQSWRPLHPERLRQRIQDLGSGAHRSRGRFWLPTRPSTTCCWDGAGGQLSIGSVGPWQGNQPSTRLVVTGIDDPERVRTAFDDVLLTDAELAKGLQGWQGRDDGFDPWLGEANAAA</sequence>